<keyword evidence="1" id="KW-0175">Coiled coil</keyword>
<gene>
    <name evidence="2" type="ORF">EG19_11870</name>
</gene>
<evidence type="ECO:0000313" key="3">
    <source>
        <dbReference type="Proteomes" id="UP000027284"/>
    </source>
</evidence>
<organism evidence="2 3">
    <name type="scientific">Thermoanaerobaculum aquaticum</name>
    <dbReference type="NCBI Taxonomy" id="1312852"/>
    <lineage>
        <taxon>Bacteria</taxon>
        <taxon>Pseudomonadati</taxon>
        <taxon>Acidobacteriota</taxon>
        <taxon>Thermoanaerobaculia</taxon>
        <taxon>Thermoanaerobaculales</taxon>
        <taxon>Thermoanaerobaculaceae</taxon>
        <taxon>Thermoanaerobaculum</taxon>
    </lineage>
</organism>
<evidence type="ECO:0008006" key="4">
    <source>
        <dbReference type="Google" id="ProtNLM"/>
    </source>
</evidence>
<proteinExistence type="predicted"/>
<dbReference type="RefSeq" id="WP_053334850.1">
    <property type="nucleotide sequence ID" value="NZ_JMFG01000008.1"/>
</dbReference>
<reference evidence="2 3" key="1">
    <citation type="submission" date="2014-04" db="EMBL/GenBank/DDBJ databases">
        <title>The Genome Sequence of Thermoanaerobaculum aquaticum MP-01, The First Cultivated Group 23 Acidobacterium.</title>
        <authorList>
            <person name="Stamps B.W."/>
            <person name="Losey N.A."/>
            <person name="Lawson P.A."/>
            <person name="Stevenson B.S."/>
        </authorList>
    </citation>
    <scope>NUCLEOTIDE SEQUENCE [LARGE SCALE GENOMIC DNA]</scope>
    <source>
        <strain evidence="2 3">MP-01</strain>
    </source>
</reference>
<sequence>MRKNVVVGLLVLVVAILAVGCAKPPQQELDAMKAALAAAEQAEAPKYAAAEWDKAQQAVNAANAEVEAQNAKFALFRSYTKAKQLIADATAAANAAKEAGIAGKEKAKNEARAAIDAAKASLTAAQQALADLEKCRRKPKDLKKDLELQKGNLDGLANQVNQLEDTFNREDFFGAKAQAESLKGQLDNLATELANAKTKIKC</sequence>
<feature type="coiled-coil region" evidence="1">
    <location>
        <begin position="101"/>
        <end position="199"/>
    </location>
</feature>
<evidence type="ECO:0000256" key="1">
    <source>
        <dbReference type="SAM" id="Coils"/>
    </source>
</evidence>
<dbReference type="STRING" id="1312852.EG19_11870"/>
<dbReference type="PROSITE" id="PS51257">
    <property type="entry name" value="PROKAR_LIPOPROTEIN"/>
    <property type="match status" value="1"/>
</dbReference>
<comment type="caution">
    <text evidence="2">The sequence shown here is derived from an EMBL/GenBank/DDBJ whole genome shotgun (WGS) entry which is preliminary data.</text>
</comment>
<keyword evidence="3" id="KW-1185">Reference proteome</keyword>
<dbReference type="AlphaFoldDB" id="A0A062Y0Z0"/>
<accession>A0A062Y0Z0</accession>
<name>A0A062Y0Z0_9BACT</name>
<dbReference type="Proteomes" id="UP000027284">
    <property type="component" value="Unassembled WGS sequence"/>
</dbReference>
<evidence type="ECO:0000313" key="2">
    <source>
        <dbReference type="EMBL" id="KDA54405.1"/>
    </source>
</evidence>
<dbReference type="EMBL" id="JMFG01000008">
    <property type="protein sequence ID" value="KDA54405.1"/>
    <property type="molecule type" value="Genomic_DNA"/>
</dbReference>
<protein>
    <recommendedName>
        <fullName evidence="4">DUF4398 domain-containing protein</fullName>
    </recommendedName>
</protein>